<feature type="compositionally biased region" description="Basic and acidic residues" evidence="1">
    <location>
        <begin position="167"/>
        <end position="199"/>
    </location>
</feature>
<dbReference type="AlphaFoldDB" id="A0A4Y2BK55"/>
<accession>A0A4Y2BK55</accession>
<organism evidence="2 3">
    <name type="scientific">Araneus ventricosus</name>
    <name type="common">Orbweaver spider</name>
    <name type="synonym">Epeira ventricosa</name>
    <dbReference type="NCBI Taxonomy" id="182803"/>
    <lineage>
        <taxon>Eukaryota</taxon>
        <taxon>Metazoa</taxon>
        <taxon>Ecdysozoa</taxon>
        <taxon>Arthropoda</taxon>
        <taxon>Chelicerata</taxon>
        <taxon>Arachnida</taxon>
        <taxon>Araneae</taxon>
        <taxon>Araneomorphae</taxon>
        <taxon>Entelegynae</taxon>
        <taxon>Araneoidea</taxon>
        <taxon>Araneidae</taxon>
        <taxon>Araneus</taxon>
    </lineage>
</organism>
<evidence type="ECO:0000313" key="3">
    <source>
        <dbReference type="Proteomes" id="UP000499080"/>
    </source>
</evidence>
<reference evidence="2 3" key="1">
    <citation type="journal article" date="2019" name="Sci. Rep.">
        <title>Orb-weaving spider Araneus ventricosus genome elucidates the spidroin gene catalogue.</title>
        <authorList>
            <person name="Kono N."/>
            <person name="Nakamura H."/>
            <person name="Ohtoshi R."/>
            <person name="Moran D.A.P."/>
            <person name="Shinohara A."/>
            <person name="Yoshida Y."/>
            <person name="Fujiwara M."/>
            <person name="Mori M."/>
            <person name="Tomita M."/>
            <person name="Arakawa K."/>
        </authorList>
    </citation>
    <scope>NUCLEOTIDE SEQUENCE [LARGE SCALE GENOMIC DNA]</scope>
</reference>
<feature type="region of interest" description="Disordered" evidence="1">
    <location>
        <begin position="166"/>
        <end position="199"/>
    </location>
</feature>
<evidence type="ECO:0000313" key="2">
    <source>
        <dbReference type="EMBL" id="GBL91745.1"/>
    </source>
</evidence>
<protein>
    <submittedName>
        <fullName evidence="2">Uncharacterized protein</fullName>
    </submittedName>
</protein>
<sequence length="199" mass="23528">MVKVKTISVENSLKIEELQVWKRMEDCNAQVVFQILRHVIFKASSSDKEEELISASASDSQIAKLFFFLMEENSHRQNSFVKKYCSPAVDTLFLFDCNHYFHSDYDGQDQPCDWDTSRLIHRRPKCTSRLMGRHARPTREGKLLSMRSRQQTEWLQLLMESSLAYPRGKEEKSRNSKGRQKIERRSDTRVPRDRESRHI</sequence>
<name>A0A4Y2BK55_ARAVE</name>
<proteinExistence type="predicted"/>
<gene>
    <name evidence="2" type="ORF">AVEN_71384_1</name>
</gene>
<keyword evidence="3" id="KW-1185">Reference proteome</keyword>
<evidence type="ECO:0000256" key="1">
    <source>
        <dbReference type="SAM" id="MobiDB-lite"/>
    </source>
</evidence>
<comment type="caution">
    <text evidence="2">The sequence shown here is derived from an EMBL/GenBank/DDBJ whole genome shotgun (WGS) entry which is preliminary data.</text>
</comment>
<dbReference type="EMBL" id="BGPR01000081">
    <property type="protein sequence ID" value="GBL91745.1"/>
    <property type="molecule type" value="Genomic_DNA"/>
</dbReference>
<dbReference type="Proteomes" id="UP000499080">
    <property type="component" value="Unassembled WGS sequence"/>
</dbReference>